<dbReference type="Proteomes" id="UP000054485">
    <property type="component" value="Unassembled WGS sequence"/>
</dbReference>
<dbReference type="EMBL" id="KN835398">
    <property type="protein sequence ID" value="KIK38358.1"/>
    <property type="molecule type" value="Genomic_DNA"/>
</dbReference>
<dbReference type="InParanoid" id="A0A0D0B363"/>
<keyword evidence="1" id="KW-0812">Transmembrane</keyword>
<protein>
    <recommendedName>
        <fullName evidence="2">DUF6534 domain-containing protein</fullName>
    </recommendedName>
</protein>
<dbReference type="Pfam" id="PF20152">
    <property type="entry name" value="DUF6534"/>
    <property type="match status" value="1"/>
</dbReference>
<feature type="transmembrane region" description="Helical" evidence="1">
    <location>
        <begin position="47"/>
        <end position="71"/>
    </location>
</feature>
<feature type="transmembrane region" description="Helical" evidence="1">
    <location>
        <begin position="6"/>
        <end position="26"/>
    </location>
</feature>
<organism evidence="3 4">
    <name type="scientific">Suillus luteus UH-Slu-Lm8-n1</name>
    <dbReference type="NCBI Taxonomy" id="930992"/>
    <lineage>
        <taxon>Eukaryota</taxon>
        <taxon>Fungi</taxon>
        <taxon>Dikarya</taxon>
        <taxon>Basidiomycota</taxon>
        <taxon>Agaricomycotina</taxon>
        <taxon>Agaricomycetes</taxon>
        <taxon>Agaricomycetidae</taxon>
        <taxon>Boletales</taxon>
        <taxon>Suillineae</taxon>
        <taxon>Suillaceae</taxon>
        <taxon>Suillus</taxon>
    </lineage>
</organism>
<feature type="transmembrane region" description="Helical" evidence="1">
    <location>
        <begin position="91"/>
        <end position="110"/>
    </location>
</feature>
<keyword evidence="4" id="KW-1185">Reference proteome</keyword>
<feature type="transmembrane region" description="Helical" evidence="1">
    <location>
        <begin position="225"/>
        <end position="246"/>
    </location>
</feature>
<evidence type="ECO:0000256" key="1">
    <source>
        <dbReference type="SAM" id="Phobius"/>
    </source>
</evidence>
<feature type="transmembrane region" description="Helical" evidence="1">
    <location>
        <begin position="117"/>
        <end position="146"/>
    </location>
</feature>
<evidence type="ECO:0000313" key="3">
    <source>
        <dbReference type="EMBL" id="KIK38358.1"/>
    </source>
</evidence>
<dbReference type="PANTHER" id="PTHR40465:SF1">
    <property type="entry name" value="DUF6534 DOMAIN-CONTAINING PROTEIN"/>
    <property type="match status" value="1"/>
</dbReference>
<dbReference type="HOGENOM" id="CLU_046025_5_2_1"/>
<reference evidence="3 4" key="1">
    <citation type="submission" date="2014-04" db="EMBL/GenBank/DDBJ databases">
        <authorList>
            <consortium name="DOE Joint Genome Institute"/>
            <person name="Kuo A."/>
            <person name="Ruytinx J."/>
            <person name="Rineau F."/>
            <person name="Colpaert J."/>
            <person name="Kohler A."/>
            <person name="Nagy L.G."/>
            <person name="Floudas D."/>
            <person name="Copeland A."/>
            <person name="Barry K.W."/>
            <person name="Cichocki N."/>
            <person name="Veneault-Fourrey C."/>
            <person name="LaButti K."/>
            <person name="Lindquist E.A."/>
            <person name="Lipzen A."/>
            <person name="Lundell T."/>
            <person name="Morin E."/>
            <person name="Murat C."/>
            <person name="Sun H."/>
            <person name="Tunlid A."/>
            <person name="Henrissat B."/>
            <person name="Grigoriev I.V."/>
            <person name="Hibbett D.S."/>
            <person name="Martin F."/>
            <person name="Nordberg H.P."/>
            <person name="Cantor M.N."/>
            <person name="Hua S.X."/>
        </authorList>
    </citation>
    <scope>NUCLEOTIDE SEQUENCE [LARGE SCALE GENOMIC DNA]</scope>
    <source>
        <strain evidence="3 4">UH-Slu-Lm8-n1</strain>
    </source>
</reference>
<proteinExistence type="predicted"/>
<name>A0A0D0B363_9AGAM</name>
<feature type="transmembrane region" description="Helical" evidence="1">
    <location>
        <begin position="197"/>
        <end position="219"/>
    </location>
</feature>
<gene>
    <name evidence="3" type="ORF">CY34DRAFT_397722</name>
</gene>
<keyword evidence="1" id="KW-1133">Transmembrane helix</keyword>
<accession>A0A0D0B363</accession>
<dbReference type="AlphaFoldDB" id="A0A0D0B363"/>
<feature type="domain" description="DUF6534" evidence="2">
    <location>
        <begin position="164"/>
        <end position="250"/>
    </location>
</feature>
<feature type="transmembrane region" description="Helical" evidence="1">
    <location>
        <begin position="158"/>
        <end position="177"/>
    </location>
</feature>
<dbReference type="STRING" id="930992.A0A0D0B363"/>
<dbReference type="PANTHER" id="PTHR40465">
    <property type="entry name" value="CHROMOSOME 1, WHOLE GENOME SHOTGUN SEQUENCE"/>
    <property type="match status" value="1"/>
</dbReference>
<evidence type="ECO:0000313" key="4">
    <source>
        <dbReference type="Proteomes" id="UP000054485"/>
    </source>
</evidence>
<sequence length="290" mass="32961">MSSIAVSIMQGPLCGSLASMSLYGVICMQTFRYWQTYEDDAKILKCLVAFIWILETAHTVLTIYTIEFYLIMHFDDATRLEYSVWAMPSSYIIGFIIAYAVNLFFIWRVLQLSQKRWIAVCLAIFATIRCAIGLENCTFGLIYIVWGTFRDKVYQTMVVGWVVSAMVDSAIAFMLCLNFRKRRTGMNRTDNILNQLLLYSINTGAITSFCAVLVIITFLTLPTTLAFIGFVQVQSKFYAIALLASLNNREKFRITEQANTTLEGMGSSPMPRFSAIKPSQQKSSYLVRTF</sequence>
<dbReference type="OrthoDB" id="2562493at2759"/>
<evidence type="ECO:0000259" key="2">
    <source>
        <dbReference type="Pfam" id="PF20152"/>
    </source>
</evidence>
<keyword evidence="1" id="KW-0472">Membrane</keyword>
<reference evidence="4" key="2">
    <citation type="submission" date="2015-01" db="EMBL/GenBank/DDBJ databases">
        <title>Evolutionary Origins and Diversification of the Mycorrhizal Mutualists.</title>
        <authorList>
            <consortium name="DOE Joint Genome Institute"/>
            <consortium name="Mycorrhizal Genomics Consortium"/>
            <person name="Kohler A."/>
            <person name="Kuo A."/>
            <person name="Nagy L.G."/>
            <person name="Floudas D."/>
            <person name="Copeland A."/>
            <person name="Barry K.W."/>
            <person name="Cichocki N."/>
            <person name="Veneault-Fourrey C."/>
            <person name="LaButti K."/>
            <person name="Lindquist E.A."/>
            <person name="Lipzen A."/>
            <person name="Lundell T."/>
            <person name="Morin E."/>
            <person name="Murat C."/>
            <person name="Riley R."/>
            <person name="Ohm R."/>
            <person name="Sun H."/>
            <person name="Tunlid A."/>
            <person name="Henrissat B."/>
            <person name="Grigoriev I.V."/>
            <person name="Hibbett D.S."/>
            <person name="Martin F."/>
        </authorList>
    </citation>
    <scope>NUCLEOTIDE SEQUENCE [LARGE SCALE GENOMIC DNA]</scope>
    <source>
        <strain evidence="4">UH-Slu-Lm8-n1</strain>
    </source>
</reference>
<dbReference type="InterPro" id="IPR045339">
    <property type="entry name" value="DUF6534"/>
</dbReference>